<dbReference type="NCBIfam" id="NF033741">
    <property type="entry name" value="NlpC_p60_RipA"/>
    <property type="match status" value="1"/>
</dbReference>
<dbReference type="EMBL" id="CP012150">
    <property type="protein sequence ID" value="AKS34461.1"/>
    <property type="molecule type" value="Genomic_DNA"/>
</dbReference>
<dbReference type="PROSITE" id="PS51935">
    <property type="entry name" value="NLPC_P60"/>
    <property type="match status" value="1"/>
</dbReference>
<feature type="compositionally biased region" description="Pro residues" evidence="6">
    <location>
        <begin position="262"/>
        <end position="272"/>
    </location>
</feature>
<dbReference type="GO" id="GO:0006508">
    <property type="term" value="P:proteolysis"/>
    <property type="evidence" value="ECO:0007669"/>
    <property type="project" value="UniProtKB-KW"/>
</dbReference>
<dbReference type="InterPro" id="IPR038765">
    <property type="entry name" value="Papain-like_cys_pep_sf"/>
</dbReference>
<feature type="compositionally biased region" description="Low complexity" evidence="6">
    <location>
        <begin position="230"/>
        <end position="261"/>
    </location>
</feature>
<evidence type="ECO:0000256" key="4">
    <source>
        <dbReference type="ARBA" id="ARBA00022807"/>
    </source>
</evidence>
<keyword evidence="4" id="KW-0788">Thiol protease</keyword>
<dbReference type="KEGG" id="mgo:AFA91_24135"/>
<feature type="coiled-coil region" evidence="5">
    <location>
        <begin position="54"/>
        <end position="116"/>
    </location>
</feature>
<dbReference type="InterPro" id="IPR051794">
    <property type="entry name" value="PG_Endopeptidase_C40"/>
</dbReference>
<dbReference type="RefSeq" id="WP_049746919.1">
    <property type="nucleotide sequence ID" value="NZ_CP012150.1"/>
</dbReference>
<evidence type="ECO:0000256" key="6">
    <source>
        <dbReference type="SAM" id="MobiDB-lite"/>
    </source>
</evidence>
<evidence type="ECO:0000256" key="5">
    <source>
        <dbReference type="SAM" id="Coils"/>
    </source>
</evidence>
<proteinExistence type="inferred from homology"/>
<evidence type="ECO:0000256" key="3">
    <source>
        <dbReference type="ARBA" id="ARBA00022801"/>
    </source>
</evidence>
<comment type="similarity">
    <text evidence="1">Belongs to the peptidase C40 family.</text>
</comment>
<dbReference type="Pfam" id="PF00877">
    <property type="entry name" value="NLPC_P60"/>
    <property type="match status" value="1"/>
</dbReference>
<dbReference type="SUPFAM" id="SSF54001">
    <property type="entry name" value="Cysteine proteinases"/>
    <property type="match status" value="1"/>
</dbReference>
<feature type="region of interest" description="Disordered" evidence="6">
    <location>
        <begin position="174"/>
        <end position="197"/>
    </location>
</feature>
<keyword evidence="3" id="KW-0378">Hydrolase</keyword>
<evidence type="ECO:0000313" key="8">
    <source>
        <dbReference type="EMBL" id="AKS34461.1"/>
    </source>
</evidence>
<accession>A0A0K0XAQ2</accession>
<evidence type="ECO:0000256" key="2">
    <source>
        <dbReference type="ARBA" id="ARBA00022670"/>
    </source>
</evidence>
<evidence type="ECO:0000259" key="7">
    <source>
        <dbReference type="PROSITE" id="PS51935"/>
    </source>
</evidence>
<keyword evidence="5" id="KW-0175">Coiled coil</keyword>
<dbReference type="InterPro" id="IPR000064">
    <property type="entry name" value="NLP_P60_dom"/>
</dbReference>
<dbReference type="PATRIC" id="fig|134601.6.peg.4991"/>
<dbReference type="STRING" id="134601.AFA91_24135"/>
<name>A0A0K0XAQ2_MYCGD</name>
<sequence>MRRNVRASATRLYGRVCAVPLVVGMLLATALYGGGPAAAEPADPDNLATLVAAVASADQKLQELGAAIQAQQETVNKAIVDVQAARDAAAAAQRELEASKRGVADANAAIAAAQERFDSFAAATYIHGPSRSYLTASDPSDIVDTAATGQALIAGSQQIMAKLQRARTEQVNRESAARLAKEKADQAARDAEGSQDNAVDALKQAQQTFTAQQGELERLAAERAAAQARLDQVRKASATTSAPTRAPTGTAPAAAPAAAPGAPAPAAQPNPQPAAGDWDRAPAGPAPSGQNWDTVWDPTLPAIPSAFVSGDPIAIINSVLGIMSTSAQATADMGRSFLQKLGILPTPTGFTNGAIPRVYGREAVEYVIRRGMSQMGVPYSWGGGNAAGPSRGIDSGAGTVGFDCSGLMLYMFAGVGIKLDHYSGSQYNAGRKVPSSQMRRGDMIFYGPNASQHVAMYLGNGQMLEAPYTGSHVKVSPVRTSGMTPYVTRLIEY</sequence>
<feature type="compositionally biased region" description="Basic and acidic residues" evidence="6">
    <location>
        <begin position="174"/>
        <end position="192"/>
    </location>
</feature>
<dbReference type="InterPro" id="IPR049836">
    <property type="entry name" value="RipA"/>
</dbReference>
<dbReference type="GO" id="GO:0008234">
    <property type="term" value="F:cysteine-type peptidase activity"/>
    <property type="evidence" value="ECO:0007669"/>
    <property type="project" value="UniProtKB-KW"/>
</dbReference>
<evidence type="ECO:0000313" key="9">
    <source>
        <dbReference type="Proteomes" id="UP000062255"/>
    </source>
</evidence>
<reference evidence="8 9" key="1">
    <citation type="submission" date="2015-07" db="EMBL/GenBank/DDBJ databases">
        <title>Complete genome sequence of Mycobacterium goodii X7B, a facultative thermophilic biodesulfurizing bacterium.</title>
        <authorList>
            <person name="Yu B."/>
            <person name="Li F."/>
            <person name="Xu P."/>
        </authorList>
    </citation>
    <scope>NUCLEOTIDE SEQUENCE [LARGE SCALE GENOMIC DNA]</scope>
    <source>
        <strain evidence="8 9">X7B</strain>
    </source>
</reference>
<dbReference type="AlphaFoldDB" id="A0A0K0XAQ2"/>
<feature type="region of interest" description="Disordered" evidence="6">
    <location>
        <begin position="230"/>
        <end position="293"/>
    </location>
</feature>
<dbReference type="PANTHER" id="PTHR47359:SF3">
    <property type="entry name" value="NLP_P60 DOMAIN-CONTAINING PROTEIN-RELATED"/>
    <property type="match status" value="1"/>
</dbReference>
<dbReference type="PANTHER" id="PTHR47359">
    <property type="entry name" value="PEPTIDOGLYCAN DL-ENDOPEPTIDASE CWLO"/>
    <property type="match status" value="1"/>
</dbReference>
<dbReference type="Proteomes" id="UP000062255">
    <property type="component" value="Chromosome"/>
</dbReference>
<evidence type="ECO:0000256" key="1">
    <source>
        <dbReference type="ARBA" id="ARBA00007074"/>
    </source>
</evidence>
<gene>
    <name evidence="8" type="ORF">AFA91_24135</name>
</gene>
<dbReference type="Gene3D" id="3.90.1720.10">
    <property type="entry name" value="endopeptidase domain like (from Nostoc punctiforme)"/>
    <property type="match status" value="1"/>
</dbReference>
<organism evidence="8 9">
    <name type="scientific">Mycolicibacterium goodii</name>
    <name type="common">Mycobacterium goodii</name>
    <dbReference type="NCBI Taxonomy" id="134601"/>
    <lineage>
        <taxon>Bacteria</taxon>
        <taxon>Bacillati</taxon>
        <taxon>Actinomycetota</taxon>
        <taxon>Actinomycetes</taxon>
        <taxon>Mycobacteriales</taxon>
        <taxon>Mycobacteriaceae</taxon>
        <taxon>Mycolicibacterium</taxon>
    </lineage>
</organism>
<protein>
    <submittedName>
        <fullName evidence="8">Peptidase M23</fullName>
    </submittedName>
</protein>
<keyword evidence="2" id="KW-0645">Protease</keyword>
<dbReference type="OrthoDB" id="4771638at2"/>
<feature type="domain" description="NlpC/P60" evidence="7">
    <location>
        <begin position="361"/>
        <end position="493"/>
    </location>
</feature>